<evidence type="ECO:0000313" key="2">
    <source>
        <dbReference type="EMBL" id="MBB5128476.1"/>
    </source>
</evidence>
<name>A0A7W8FCH1_9ACTN</name>
<feature type="region of interest" description="Disordered" evidence="1">
    <location>
        <begin position="29"/>
        <end position="107"/>
    </location>
</feature>
<gene>
    <name evidence="2" type="ORF">FHS32_005251</name>
</gene>
<dbReference type="Proteomes" id="UP000568022">
    <property type="component" value="Unassembled WGS sequence"/>
</dbReference>
<protein>
    <recommendedName>
        <fullName evidence="4">DNA (cytosine-5-)-methyltransferase</fullName>
    </recommendedName>
</protein>
<accession>A0A7W8FCH1</accession>
<dbReference type="InterPro" id="IPR029063">
    <property type="entry name" value="SAM-dependent_MTases_sf"/>
</dbReference>
<comment type="caution">
    <text evidence="2">The sequence shown here is derived from an EMBL/GenBank/DDBJ whole genome shotgun (WGS) entry which is preliminary data.</text>
</comment>
<evidence type="ECO:0000313" key="3">
    <source>
        <dbReference type="Proteomes" id="UP000568022"/>
    </source>
</evidence>
<organism evidence="2 3">
    <name type="scientific">Streptomyces griseoloalbus</name>
    <dbReference type="NCBI Taxonomy" id="67303"/>
    <lineage>
        <taxon>Bacteria</taxon>
        <taxon>Bacillati</taxon>
        <taxon>Actinomycetota</taxon>
        <taxon>Actinomycetes</taxon>
        <taxon>Kitasatosporales</taxon>
        <taxon>Streptomycetaceae</taxon>
        <taxon>Streptomyces</taxon>
    </lineage>
</organism>
<reference evidence="2 3" key="1">
    <citation type="submission" date="2020-08" db="EMBL/GenBank/DDBJ databases">
        <title>Genomic Encyclopedia of Type Strains, Phase III (KMG-III): the genomes of soil and plant-associated and newly described type strains.</title>
        <authorList>
            <person name="Whitman W."/>
        </authorList>
    </citation>
    <scope>NUCLEOTIDE SEQUENCE [LARGE SCALE GENOMIC DNA]</scope>
    <source>
        <strain evidence="2 3">CECT 3226</strain>
    </source>
</reference>
<proteinExistence type="predicted"/>
<dbReference type="EMBL" id="JACHJE010000013">
    <property type="protein sequence ID" value="MBB5128476.1"/>
    <property type="molecule type" value="Genomic_DNA"/>
</dbReference>
<evidence type="ECO:0008006" key="4">
    <source>
        <dbReference type="Google" id="ProtNLM"/>
    </source>
</evidence>
<feature type="compositionally biased region" description="Basic and acidic residues" evidence="1">
    <location>
        <begin position="83"/>
        <end position="105"/>
    </location>
</feature>
<dbReference type="AlphaFoldDB" id="A0A7W8FCH1"/>
<sequence>MEATHQRRRLFLLAVAQDADRATLGQWGIATPGQTEGWRTRPDARGRGRAPVADAQGAGWTRPGVRRPVAERGSPLADTASVGRREGRTEPARQQRGPHPIERGAPDWGPYAAAVARWEAATGRPAPWPNDVRGRLAPEFVEWMMGLRPGWVTAVPGLSRVQQLKALGNGVVPQQAAYAFRVLLDRAGLSHLLELTA</sequence>
<keyword evidence="3" id="KW-1185">Reference proteome</keyword>
<evidence type="ECO:0000256" key="1">
    <source>
        <dbReference type="SAM" id="MobiDB-lite"/>
    </source>
</evidence>
<dbReference type="SUPFAM" id="SSF53335">
    <property type="entry name" value="S-adenosyl-L-methionine-dependent methyltransferases"/>
    <property type="match status" value="1"/>
</dbReference>